<organism evidence="2 3">
    <name type="scientific">Haloarcula terrestris</name>
    <dbReference type="NCBI Taxonomy" id="2950533"/>
    <lineage>
        <taxon>Archaea</taxon>
        <taxon>Methanobacteriati</taxon>
        <taxon>Methanobacteriota</taxon>
        <taxon>Stenosarchaea group</taxon>
        <taxon>Halobacteria</taxon>
        <taxon>Halobacteriales</taxon>
        <taxon>Haloarculaceae</taxon>
        <taxon>Haloarcula</taxon>
    </lineage>
</organism>
<keyword evidence="3" id="KW-1185">Reference proteome</keyword>
<comment type="caution">
    <text evidence="2">The sequence shown here is derived from an EMBL/GenBank/DDBJ whole genome shotgun (WGS) entry which is preliminary data.</text>
</comment>
<reference evidence="2 3" key="1">
    <citation type="submission" date="2022-06" db="EMBL/GenBank/DDBJ databases">
        <title>Haloarcula sp. a new haloarchaeum isolate from saline soil.</title>
        <authorList>
            <person name="Strakova D."/>
            <person name="Galisteo C."/>
            <person name="Sanchez-Porro C."/>
            <person name="Ventosa A."/>
        </authorList>
    </citation>
    <scope>NUCLEOTIDE SEQUENCE [LARGE SCALE GENOMIC DNA]</scope>
    <source>
        <strain evidence="2 3">S1AR25-5A</strain>
    </source>
</reference>
<feature type="region of interest" description="Disordered" evidence="1">
    <location>
        <begin position="38"/>
        <end position="59"/>
    </location>
</feature>
<evidence type="ECO:0000256" key="1">
    <source>
        <dbReference type="SAM" id="MobiDB-lite"/>
    </source>
</evidence>
<sequence>MLVTVWLVVTAGAGAGVTYGLLSDSETVSGTIQIDVGSATPPNGGAYNDSNGNGRYDDGEMTYSEEELVNFNDSSANLVIPESVNQIKPKNGQVSIRASTITYGGKIRSKTSTVLLTAVNGDISMNEAKIRSNQKISLSAPNGDISMVDSYIRPESGHVTLSADGPIDLTDSEVRSKTGNVNITTSSRLVADDTFFKAKAGSVVLQGQTISAQRADIQKQTNYIRLSATQNGGGALDVTDADLRAETNNVVLESNGDIHANRSIIRSKTGEITANLGTTDAALYIDEATIDDGDDTIAYRPNGVRVVPSDGPATGS</sequence>
<accession>A0AAE4F0L4</accession>
<dbReference type="AlphaFoldDB" id="A0AAE4F0L4"/>
<evidence type="ECO:0008006" key="4">
    <source>
        <dbReference type="Google" id="ProtNLM"/>
    </source>
</evidence>
<name>A0AAE4F0L4_9EURY</name>
<gene>
    <name evidence="2" type="ORF">NDI54_16100</name>
</gene>
<evidence type="ECO:0000313" key="3">
    <source>
        <dbReference type="Proteomes" id="UP001253439"/>
    </source>
</evidence>
<evidence type="ECO:0000313" key="2">
    <source>
        <dbReference type="EMBL" id="MDS0222869.1"/>
    </source>
</evidence>
<protein>
    <recommendedName>
        <fullName evidence="4">Adhesin domain-containing protein</fullName>
    </recommendedName>
</protein>
<proteinExistence type="predicted"/>
<dbReference type="RefSeq" id="WP_310897482.1">
    <property type="nucleotide sequence ID" value="NZ_JAMQOM010000008.1"/>
</dbReference>
<dbReference type="Proteomes" id="UP001253439">
    <property type="component" value="Unassembled WGS sequence"/>
</dbReference>
<dbReference type="EMBL" id="JAMQOM010000008">
    <property type="protein sequence ID" value="MDS0222869.1"/>
    <property type="molecule type" value="Genomic_DNA"/>
</dbReference>